<organism evidence="18 19">
    <name type="scientific">Nitrosomonas halophila</name>
    <dbReference type="NCBI Taxonomy" id="44576"/>
    <lineage>
        <taxon>Bacteria</taxon>
        <taxon>Pseudomonadati</taxon>
        <taxon>Pseudomonadota</taxon>
        <taxon>Betaproteobacteria</taxon>
        <taxon>Nitrosomonadales</taxon>
        <taxon>Nitrosomonadaceae</taxon>
        <taxon>Nitrosomonas</taxon>
    </lineage>
</organism>
<protein>
    <recommendedName>
        <fullName evidence="13">Riboflavin biosynthesis protein RibD</fullName>
    </recommendedName>
    <domain>
        <recommendedName>
            <fullName evidence="13">Diaminohydroxyphosphoribosylaminopyrimidine deaminase</fullName>
            <shortName evidence="13">DRAP deaminase</shortName>
            <ecNumber evidence="13">3.5.4.26</ecNumber>
        </recommendedName>
        <alternativeName>
            <fullName evidence="13">Riboflavin-specific deaminase</fullName>
        </alternativeName>
    </domain>
    <domain>
        <recommendedName>
            <fullName evidence="13">5-amino-6-(5-phosphoribosylamino)uracil reductase</fullName>
            <ecNumber evidence="13">1.1.1.193</ecNumber>
        </recommendedName>
        <alternativeName>
            <fullName evidence="13">HTP reductase</fullName>
        </alternativeName>
    </domain>
</protein>
<accession>A0A1H3HVK6</accession>
<dbReference type="EC" id="1.1.1.193" evidence="13"/>
<comment type="catalytic activity">
    <reaction evidence="13">
        <text>2,5-diamino-6-hydroxy-4-(5-phosphoribosylamino)-pyrimidine + H2O + H(+) = 5-amino-6-(5-phospho-D-ribosylamino)uracil + NH4(+)</text>
        <dbReference type="Rhea" id="RHEA:21868"/>
        <dbReference type="ChEBI" id="CHEBI:15377"/>
        <dbReference type="ChEBI" id="CHEBI:15378"/>
        <dbReference type="ChEBI" id="CHEBI:28938"/>
        <dbReference type="ChEBI" id="CHEBI:58453"/>
        <dbReference type="ChEBI" id="CHEBI:58614"/>
        <dbReference type="EC" id="3.5.4.26"/>
    </reaction>
</comment>
<dbReference type="NCBIfam" id="TIGR00326">
    <property type="entry name" value="eubact_ribD"/>
    <property type="match status" value="1"/>
</dbReference>
<sequence>MVFLDRNAESVRSSFSYLENWKENQSVFSQSDYIHMSHALRLAEKGLYTTTPNPRVGCVIVNNDQVVGTGWHARAGESHAEIHALQMAGKLAQGASVYVTLEPCSHHGRTPPCVEALIRAGVARVVVAMRDPNPRVNGQGRELLRQAGISVQVGLLAAESEALNIGFVSRMRRNRPWVRVKIAASLDGRTALKNGDSQWITGEAARRDGHKWRARSCAVLTGIGSVKSDDPQLTVRHVDSDRQPVRVLVDSRLEIPLQAKLLQTAGATWIFTATADEEKIQLVENAGARVFNLPDNTGKVDLGRMLTQLARLEINELLIEAGPALSGAMVLAGWVDELICYLAPSLLGNPAQGMLEFPEFTSLSEKLNLQLQDVRKIGQDMRLLARIVGRACAPSGRC</sequence>
<feature type="binding site" evidence="15">
    <location>
        <position position="183"/>
    </location>
    <ligand>
        <name>substrate</name>
    </ligand>
</feature>
<feature type="domain" description="CMP/dCMP-type deaminase" evidence="17">
    <location>
        <begin position="30"/>
        <end position="151"/>
    </location>
</feature>
<feature type="binding site" evidence="15">
    <location>
        <position position="233"/>
    </location>
    <ligand>
        <name>substrate</name>
    </ligand>
</feature>
<feature type="binding site" evidence="15">
    <location>
        <position position="251"/>
    </location>
    <ligand>
        <name>NADP(+)</name>
        <dbReference type="ChEBI" id="CHEBI:58349"/>
    </ligand>
</feature>
<keyword evidence="7 13" id="KW-0479">Metal-binding</keyword>
<evidence type="ECO:0000256" key="3">
    <source>
        <dbReference type="ARBA" id="ARBA00004910"/>
    </source>
</evidence>
<name>A0A1H3HVK6_9PROT</name>
<evidence type="ECO:0000256" key="16">
    <source>
        <dbReference type="PIRSR" id="PIRSR006769-3"/>
    </source>
</evidence>
<keyword evidence="19" id="KW-1185">Reference proteome</keyword>
<evidence type="ECO:0000256" key="4">
    <source>
        <dbReference type="ARBA" id="ARBA00005259"/>
    </source>
</evidence>
<reference evidence="18 19" key="1">
    <citation type="submission" date="2016-10" db="EMBL/GenBank/DDBJ databases">
        <authorList>
            <person name="de Groot N.N."/>
        </authorList>
    </citation>
    <scope>NUCLEOTIDE SEQUENCE [LARGE SCALE GENOMIC DNA]</scope>
    <source>
        <strain evidence="18 19">Nm1</strain>
    </source>
</reference>
<dbReference type="Gene3D" id="3.40.430.10">
    <property type="entry name" value="Dihydrofolate Reductase, subunit A"/>
    <property type="match status" value="1"/>
</dbReference>
<dbReference type="SUPFAM" id="SSF53927">
    <property type="entry name" value="Cytidine deaminase-like"/>
    <property type="match status" value="1"/>
</dbReference>
<evidence type="ECO:0000256" key="9">
    <source>
        <dbReference type="ARBA" id="ARBA00022833"/>
    </source>
</evidence>
<evidence type="ECO:0000313" key="18">
    <source>
        <dbReference type="EMBL" id="SDY18794.1"/>
    </source>
</evidence>
<dbReference type="InterPro" id="IPR050765">
    <property type="entry name" value="Riboflavin_Biosynth_HTPR"/>
</dbReference>
<comment type="similarity">
    <text evidence="5 13">In the C-terminal section; belongs to the HTP reductase family.</text>
</comment>
<evidence type="ECO:0000256" key="7">
    <source>
        <dbReference type="ARBA" id="ARBA00022723"/>
    </source>
</evidence>
<feature type="binding site" evidence="15">
    <location>
        <position position="213"/>
    </location>
    <ligand>
        <name>substrate</name>
    </ligand>
</feature>
<evidence type="ECO:0000313" key="19">
    <source>
        <dbReference type="Proteomes" id="UP000198640"/>
    </source>
</evidence>
<dbReference type="InterPro" id="IPR016193">
    <property type="entry name" value="Cytidine_deaminase-like"/>
</dbReference>
<dbReference type="GO" id="GO:0009231">
    <property type="term" value="P:riboflavin biosynthetic process"/>
    <property type="evidence" value="ECO:0007669"/>
    <property type="project" value="UniProtKB-UniPathway"/>
</dbReference>
<dbReference type="Gene3D" id="3.40.140.10">
    <property type="entry name" value="Cytidine Deaminase, domain 2"/>
    <property type="match status" value="1"/>
</dbReference>
<feature type="binding site" evidence="15">
    <location>
        <begin position="322"/>
        <end position="328"/>
    </location>
    <ligand>
        <name>NADP(+)</name>
        <dbReference type="ChEBI" id="CHEBI:58349"/>
    </ligand>
</feature>
<feature type="active site" description="Proton donor" evidence="14">
    <location>
        <position position="81"/>
    </location>
</feature>
<evidence type="ECO:0000256" key="12">
    <source>
        <dbReference type="ARBA" id="ARBA00023268"/>
    </source>
</evidence>
<comment type="pathway">
    <text evidence="3 13">Cofactor biosynthesis; riboflavin biosynthesis; 5-amino-6-(D-ribitylamino)uracil from GTP: step 3/4.</text>
</comment>
<dbReference type="InterPro" id="IPR011549">
    <property type="entry name" value="RibD_C"/>
</dbReference>
<evidence type="ECO:0000256" key="2">
    <source>
        <dbReference type="ARBA" id="ARBA00004882"/>
    </source>
</evidence>
<proteinExistence type="inferred from homology"/>
<feature type="binding site" evidence="15">
    <location>
        <position position="199"/>
    </location>
    <ligand>
        <name>NADP(+)</name>
        <dbReference type="ChEBI" id="CHEBI:58349"/>
    </ligand>
</feature>
<keyword evidence="6 13" id="KW-0686">Riboflavin biosynthesis</keyword>
<dbReference type="GO" id="GO:0008703">
    <property type="term" value="F:5-amino-6-(5-phosphoribosylamino)uracil reductase activity"/>
    <property type="evidence" value="ECO:0007669"/>
    <property type="project" value="UniProtKB-EC"/>
</dbReference>
<evidence type="ECO:0000256" key="6">
    <source>
        <dbReference type="ARBA" id="ARBA00022619"/>
    </source>
</evidence>
<dbReference type="Pfam" id="PF00383">
    <property type="entry name" value="dCMP_cyt_deam_1"/>
    <property type="match status" value="1"/>
</dbReference>
<comment type="cofactor">
    <cofactor evidence="13 16">
        <name>Zn(2+)</name>
        <dbReference type="ChEBI" id="CHEBI:29105"/>
    </cofactor>
    <text evidence="13 16">Binds 1 zinc ion.</text>
</comment>
<keyword evidence="11 13" id="KW-0560">Oxidoreductase</keyword>
<keyword evidence="12" id="KW-0511">Multifunctional enzyme</keyword>
<dbReference type="EC" id="3.5.4.26" evidence="13"/>
<dbReference type="InterPro" id="IPR002734">
    <property type="entry name" value="RibDG_C"/>
</dbReference>
<dbReference type="SUPFAM" id="SSF53597">
    <property type="entry name" value="Dihydrofolate reductase-like"/>
    <property type="match status" value="1"/>
</dbReference>
<dbReference type="GO" id="GO:0008835">
    <property type="term" value="F:diaminohydroxyphosphoribosylaminopyrimidine deaminase activity"/>
    <property type="evidence" value="ECO:0007669"/>
    <property type="project" value="UniProtKB-EC"/>
</dbReference>
<dbReference type="InterPro" id="IPR016192">
    <property type="entry name" value="APOBEC/CMP_deaminase_Zn-bd"/>
</dbReference>
<comment type="pathway">
    <text evidence="2 13">Cofactor biosynthesis; riboflavin biosynthesis; 5-amino-6-(D-ribitylamino)uracil from GTP: step 2/4.</text>
</comment>
<dbReference type="STRING" id="44576.SAMN05421881_10225"/>
<evidence type="ECO:0000256" key="5">
    <source>
        <dbReference type="ARBA" id="ARBA00007417"/>
    </source>
</evidence>
<feature type="binding site" evidence="15">
    <location>
        <position position="320"/>
    </location>
    <ligand>
        <name>substrate</name>
    </ligand>
</feature>
<dbReference type="PROSITE" id="PS51747">
    <property type="entry name" value="CYT_DCMP_DEAMINASES_2"/>
    <property type="match status" value="1"/>
</dbReference>
<dbReference type="PIRSF" id="PIRSF006769">
    <property type="entry name" value="RibD"/>
    <property type="match status" value="1"/>
</dbReference>
<evidence type="ECO:0000256" key="1">
    <source>
        <dbReference type="ARBA" id="ARBA00002151"/>
    </source>
</evidence>
<dbReference type="PANTHER" id="PTHR38011">
    <property type="entry name" value="DIHYDROFOLATE REDUCTASE FAMILY PROTEIN (AFU_ORTHOLOGUE AFUA_8G06820)"/>
    <property type="match status" value="1"/>
</dbReference>
<dbReference type="InterPro" id="IPR002125">
    <property type="entry name" value="CMP_dCMP_dom"/>
</dbReference>
<keyword evidence="10 13" id="KW-0521">NADP</keyword>
<comment type="function">
    <text evidence="1 13">Converts 2,5-diamino-6-(ribosylamino)-4(3h)-pyrimidinone 5'-phosphate into 5-amino-6-(ribosylamino)-2,4(1h,3h)-pyrimidinedione 5'-phosphate.</text>
</comment>
<evidence type="ECO:0000259" key="17">
    <source>
        <dbReference type="PROSITE" id="PS51747"/>
    </source>
</evidence>
<evidence type="ECO:0000256" key="10">
    <source>
        <dbReference type="ARBA" id="ARBA00022857"/>
    </source>
</evidence>
<feature type="binding site" evidence="15">
    <location>
        <position position="197"/>
    </location>
    <ligand>
        <name>substrate</name>
    </ligand>
</feature>
<dbReference type="GO" id="GO:0050661">
    <property type="term" value="F:NADP binding"/>
    <property type="evidence" value="ECO:0007669"/>
    <property type="project" value="InterPro"/>
</dbReference>
<dbReference type="AlphaFoldDB" id="A0A1H3HVK6"/>
<dbReference type="UniPathway" id="UPA00275">
    <property type="reaction ID" value="UER00401"/>
</dbReference>
<dbReference type="Proteomes" id="UP000198640">
    <property type="component" value="Unassembled WGS sequence"/>
</dbReference>
<dbReference type="InterPro" id="IPR004794">
    <property type="entry name" value="Eubact_RibD"/>
</dbReference>
<keyword evidence="9 13" id="KW-0862">Zinc</keyword>
<dbReference type="CDD" id="cd01284">
    <property type="entry name" value="Riboflavin_deaminase-reductase"/>
    <property type="match status" value="1"/>
</dbReference>
<comment type="similarity">
    <text evidence="4 13">In the N-terminal section; belongs to the cytidine and deoxycytidylate deaminase family.</text>
</comment>
<evidence type="ECO:0000256" key="8">
    <source>
        <dbReference type="ARBA" id="ARBA00022801"/>
    </source>
</evidence>
<dbReference type="FunFam" id="3.40.140.10:FF:000025">
    <property type="entry name" value="Riboflavin biosynthesis protein RibD"/>
    <property type="match status" value="1"/>
</dbReference>
<dbReference type="InterPro" id="IPR024072">
    <property type="entry name" value="DHFR-like_dom_sf"/>
</dbReference>
<comment type="catalytic activity">
    <reaction evidence="13">
        <text>5-amino-6-(5-phospho-D-ribitylamino)uracil + NADP(+) = 5-amino-6-(5-phospho-D-ribosylamino)uracil + NADPH + H(+)</text>
        <dbReference type="Rhea" id="RHEA:17845"/>
        <dbReference type="ChEBI" id="CHEBI:15378"/>
        <dbReference type="ChEBI" id="CHEBI:57783"/>
        <dbReference type="ChEBI" id="CHEBI:58349"/>
        <dbReference type="ChEBI" id="CHEBI:58421"/>
        <dbReference type="ChEBI" id="CHEBI:58453"/>
        <dbReference type="EC" id="1.1.1.193"/>
    </reaction>
</comment>
<dbReference type="Pfam" id="PF01872">
    <property type="entry name" value="RibD_C"/>
    <property type="match status" value="1"/>
</dbReference>
<feature type="binding site" evidence="16">
    <location>
        <position position="113"/>
    </location>
    <ligand>
        <name>Zn(2+)</name>
        <dbReference type="ChEBI" id="CHEBI:29105"/>
        <note>catalytic</note>
    </ligand>
</feature>
<feature type="binding site" evidence="15">
    <location>
        <position position="236"/>
    </location>
    <ligand>
        <name>substrate</name>
    </ligand>
</feature>
<feature type="binding site" evidence="16">
    <location>
        <position position="79"/>
    </location>
    <ligand>
        <name>Zn(2+)</name>
        <dbReference type="ChEBI" id="CHEBI:29105"/>
        <note>catalytic</note>
    </ligand>
</feature>
<evidence type="ECO:0000256" key="14">
    <source>
        <dbReference type="PIRSR" id="PIRSR006769-1"/>
    </source>
</evidence>
<feature type="binding site" evidence="15">
    <location>
        <position position="229"/>
    </location>
    <ligand>
        <name>NADP(+)</name>
        <dbReference type="ChEBI" id="CHEBI:58349"/>
    </ligand>
</feature>
<evidence type="ECO:0000256" key="11">
    <source>
        <dbReference type="ARBA" id="ARBA00023002"/>
    </source>
</evidence>
<dbReference type="GO" id="GO:0008270">
    <property type="term" value="F:zinc ion binding"/>
    <property type="evidence" value="ECO:0007669"/>
    <property type="project" value="InterPro"/>
</dbReference>
<feature type="binding site" evidence="16">
    <location>
        <position position="104"/>
    </location>
    <ligand>
        <name>Zn(2+)</name>
        <dbReference type="ChEBI" id="CHEBI:29105"/>
        <note>catalytic</note>
    </ligand>
</feature>
<evidence type="ECO:0000256" key="13">
    <source>
        <dbReference type="PIRNR" id="PIRNR006769"/>
    </source>
</evidence>
<gene>
    <name evidence="18" type="ORF">SAMN05421881_10225</name>
</gene>
<dbReference type="PROSITE" id="PS00903">
    <property type="entry name" value="CYT_DCMP_DEAMINASES_1"/>
    <property type="match status" value="1"/>
</dbReference>
<evidence type="ECO:0000256" key="15">
    <source>
        <dbReference type="PIRSR" id="PIRSR006769-2"/>
    </source>
</evidence>
<dbReference type="NCBIfam" id="TIGR00227">
    <property type="entry name" value="ribD_Cterm"/>
    <property type="match status" value="1"/>
</dbReference>
<dbReference type="EMBL" id="FNOY01000022">
    <property type="protein sequence ID" value="SDY18794.1"/>
    <property type="molecule type" value="Genomic_DNA"/>
</dbReference>
<dbReference type="PANTHER" id="PTHR38011:SF7">
    <property type="entry name" value="2,5-DIAMINO-6-RIBOSYLAMINO-4(3H)-PYRIMIDINONE 5'-PHOSPHATE REDUCTASE"/>
    <property type="match status" value="1"/>
</dbReference>
<keyword evidence="8 13" id="KW-0378">Hydrolase</keyword>